<reference evidence="2" key="1">
    <citation type="journal article" date="2008" name="Nat. Genet.">
        <title>The Pristionchus pacificus genome provides a unique perspective on nematode lifestyle and parasitism.</title>
        <authorList>
            <person name="Dieterich C."/>
            <person name="Clifton S.W."/>
            <person name="Schuster L.N."/>
            <person name="Chinwalla A."/>
            <person name="Delehaunty K."/>
            <person name="Dinkelacker I."/>
            <person name="Fulton L."/>
            <person name="Fulton R."/>
            <person name="Godfrey J."/>
            <person name="Minx P."/>
            <person name="Mitreva M."/>
            <person name="Roeseler W."/>
            <person name="Tian H."/>
            <person name="Witte H."/>
            <person name="Yang S.P."/>
            <person name="Wilson R.K."/>
            <person name="Sommer R.J."/>
        </authorList>
    </citation>
    <scope>NUCLEOTIDE SEQUENCE [LARGE SCALE GENOMIC DNA]</scope>
    <source>
        <strain evidence="2">PS312</strain>
    </source>
</reference>
<evidence type="ECO:0000313" key="2">
    <source>
        <dbReference type="Proteomes" id="UP000005239"/>
    </source>
</evidence>
<accession>A0A2A6BE61</accession>
<proteinExistence type="predicted"/>
<accession>A0A8R1UK85</accession>
<dbReference type="PANTHER" id="PTHR23128:SF132">
    <property type="entry name" value="SERPENTINE RECEPTOR, CLASS E (EPSILON)-RELATED"/>
    <property type="match status" value="1"/>
</dbReference>
<gene>
    <name evidence="1" type="primary">WBGene00203911</name>
</gene>
<keyword evidence="2" id="KW-1185">Reference proteome</keyword>
<dbReference type="PANTHER" id="PTHR23128">
    <property type="entry name" value="SERPENTINE RECEPTOR, CLASS E (EPSILON)-RELATED"/>
    <property type="match status" value="1"/>
</dbReference>
<protein>
    <submittedName>
        <fullName evidence="1">Uncharacterized protein</fullName>
    </submittedName>
</protein>
<sequence>MSPSTEILIHYIFSMEGVHPFEEIDGNGKTYWLPFMVYPQRLNQSFRVIYNPYLIAVELLFHLASIFAYIQAILLFSRSNFHINAKIIVNLGFVTSILYILHRIPLAFMELDVIPFSGPTDDWIVRITLSKLFYFDIMFFFQINIIIERAAALLLRRLYTNIVSNTIIVIILILNISIALYCCHCKVDVYLRRYSGVYIHFHCYCIYNCYLIFLVINRFNIKEAEKAHREAQFLDKRLHKSILNQTKRMNYVFGVSTLAISIILFSLAIPPFLLEESSQETIEITKIVFNLFCSISFGFTVAVMNRFMKDGKLSIVFGIDTNRMVFHIIFVISFGEVINCYFSCVYYRRNIILPDGARFRYTGWSKLYLLLGIRIIGFVVYSIIYFLLLQIDTPIEEIPPSALWTQSKTCSIFLKIDWHLYVLAFVMLGWGMPLFTVISLIVRELSHELKHGMINASSSTKRRISETGCHFSLTPGGISGIVPGIVYILPILSEFVILLYSTIVESKSISPRIISMISAILFNLFSLHTFVHSITIFACTPSYRRSIIGIIKRKKIPSPSTYFIKVSELTHKVP</sequence>
<evidence type="ECO:0000313" key="1">
    <source>
        <dbReference type="EnsemblMetazoa" id="PPA31046.1"/>
    </source>
</evidence>
<dbReference type="AlphaFoldDB" id="A0A2A6BE61"/>
<dbReference type="Proteomes" id="UP000005239">
    <property type="component" value="Unassembled WGS sequence"/>
</dbReference>
<name>A0A2A6BE61_PRIPA</name>
<dbReference type="EnsemblMetazoa" id="PPA31046.1">
    <property type="protein sequence ID" value="PPA31046.1"/>
    <property type="gene ID" value="WBGene00203911"/>
</dbReference>
<organism evidence="1 2">
    <name type="scientific">Pristionchus pacificus</name>
    <name type="common">Parasitic nematode worm</name>
    <dbReference type="NCBI Taxonomy" id="54126"/>
    <lineage>
        <taxon>Eukaryota</taxon>
        <taxon>Metazoa</taxon>
        <taxon>Ecdysozoa</taxon>
        <taxon>Nematoda</taxon>
        <taxon>Chromadorea</taxon>
        <taxon>Rhabditida</taxon>
        <taxon>Rhabditina</taxon>
        <taxon>Diplogasteromorpha</taxon>
        <taxon>Diplogasteroidea</taxon>
        <taxon>Neodiplogasteridae</taxon>
        <taxon>Pristionchus</taxon>
    </lineage>
</organism>
<reference evidence="1" key="2">
    <citation type="submission" date="2022-06" db="UniProtKB">
        <authorList>
            <consortium name="EnsemblMetazoa"/>
        </authorList>
    </citation>
    <scope>IDENTIFICATION</scope>
    <source>
        <strain evidence="1">PS312</strain>
    </source>
</reference>